<dbReference type="PANTHER" id="PTHR28041">
    <property type="entry name" value="54S RIBOSOMAL PROTEIN L25, MITOCHONDRIAL"/>
    <property type="match status" value="1"/>
</dbReference>
<sequence>MKPKSLPRLLSGFLRQFPSIKNSNSPELPNPFKPIKDKITGKWRNPLYSLRQQAVLKKQARVFGYEEYLPPSPTVIKPMRGILRWKGTKAERMREIKAVRRMRELEMQPRKIEAWKAAKKKRHEKDIFL</sequence>
<dbReference type="InterPro" id="IPR037507">
    <property type="entry name" value="Ribosomal_mL59"/>
</dbReference>
<gene>
    <name evidence="2" type="ORF">MERGE_000772</name>
</gene>
<proteinExistence type="predicted"/>
<dbReference type="InterPro" id="IPR040922">
    <property type="entry name" value="Ribosomal_mL59_dom"/>
</dbReference>
<dbReference type="AlphaFoldDB" id="A0A899G0R8"/>
<feature type="domain" description="Large ribosomal subunit protein mL59" evidence="1">
    <location>
        <begin position="10"/>
        <end position="117"/>
    </location>
</feature>
<reference evidence="2" key="1">
    <citation type="submission" date="2020-06" db="EMBL/GenBank/DDBJ databases">
        <title>Genomes of multiple members of Pneumocystis genus reveal paths to human pathogen Pneumocystis jirovecii.</title>
        <authorList>
            <person name="Cisse O.H."/>
            <person name="Ma L."/>
            <person name="Dekker J."/>
            <person name="Khil P."/>
            <person name="Jo J."/>
            <person name="Brenchley J."/>
            <person name="Blair R."/>
            <person name="Pahar B."/>
            <person name="Chabe M."/>
            <person name="Van Rompay K.A."/>
            <person name="Keesler R."/>
            <person name="Sukura A."/>
            <person name="Hirsch V."/>
            <person name="Kutty G."/>
            <person name="Liu Y."/>
            <person name="Peng L."/>
            <person name="Chen J."/>
            <person name="Song J."/>
            <person name="Weissenbacher-Lang C."/>
            <person name="Xu J."/>
            <person name="Upham N.S."/>
            <person name="Stajich J.E."/>
            <person name="Cuomo C.A."/>
            <person name="Cushion M.T."/>
            <person name="Kovacs J.A."/>
        </authorList>
    </citation>
    <scope>NUCLEOTIDE SEQUENCE</scope>
    <source>
        <strain evidence="2">2A</strain>
    </source>
</reference>
<evidence type="ECO:0000259" key="1">
    <source>
        <dbReference type="Pfam" id="PF18126"/>
    </source>
</evidence>
<dbReference type="Proteomes" id="UP000663699">
    <property type="component" value="Chromosome 11"/>
</dbReference>
<dbReference type="EMBL" id="CP054542">
    <property type="protein sequence ID" value="QSL66393.1"/>
    <property type="molecule type" value="Genomic_DNA"/>
</dbReference>
<accession>A0A899G0R8</accession>
<evidence type="ECO:0000313" key="2">
    <source>
        <dbReference type="EMBL" id="QSL66393.1"/>
    </source>
</evidence>
<name>A0A899G0R8_9ASCO</name>
<dbReference type="GO" id="GO:0003735">
    <property type="term" value="F:structural constituent of ribosome"/>
    <property type="evidence" value="ECO:0007669"/>
    <property type="project" value="InterPro"/>
</dbReference>
<keyword evidence="3" id="KW-1185">Reference proteome</keyword>
<dbReference type="PANTHER" id="PTHR28041:SF1">
    <property type="entry name" value="LARGE RIBOSOMAL SUBUNIT PROTEIN ML59"/>
    <property type="match status" value="1"/>
</dbReference>
<dbReference type="OrthoDB" id="18529at2759"/>
<dbReference type="GO" id="GO:0005762">
    <property type="term" value="C:mitochondrial large ribosomal subunit"/>
    <property type="evidence" value="ECO:0007669"/>
    <property type="project" value="InterPro"/>
</dbReference>
<dbReference type="Pfam" id="PF18126">
    <property type="entry name" value="Mitoc_mL59"/>
    <property type="match status" value="1"/>
</dbReference>
<evidence type="ECO:0000313" key="3">
    <source>
        <dbReference type="Proteomes" id="UP000663699"/>
    </source>
</evidence>
<organism evidence="2 3">
    <name type="scientific">Pneumocystis wakefieldiae</name>
    <dbReference type="NCBI Taxonomy" id="38082"/>
    <lineage>
        <taxon>Eukaryota</taxon>
        <taxon>Fungi</taxon>
        <taxon>Dikarya</taxon>
        <taxon>Ascomycota</taxon>
        <taxon>Taphrinomycotina</taxon>
        <taxon>Pneumocystomycetes</taxon>
        <taxon>Pneumocystaceae</taxon>
        <taxon>Pneumocystis</taxon>
    </lineage>
</organism>
<protein>
    <recommendedName>
        <fullName evidence="1">Large ribosomal subunit protein mL59 domain-containing protein</fullName>
    </recommendedName>
</protein>